<protein>
    <submittedName>
        <fullName evidence="1">Uncharacterized protein</fullName>
    </submittedName>
</protein>
<dbReference type="EMBL" id="CM056743">
    <property type="protein sequence ID" value="KAJ8671789.1"/>
    <property type="molecule type" value="Genomic_DNA"/>
</dbReference>
<proteinExistence type="predicted"/>
<comment type="caution">
    <text evidence="1">The sequence shown here is derived from an EMBL/GenBank/DDBJ whole genome shotgun (WGS) entry which is preliminary data.</text>
</comment>
<sequence length="194" mass="22191">MSRYCCLCKAVGIPWDKSRRFHKFPKNNHVKETWPTAIGMKSVAKTATLCSDHFSDSCYHPNDDYPTDMRLLRTGAVPNQNLQKPESAQASSMRELRNIQGFQIEKCIEMNDEDLASFEQEKLDPDDSCRTNIDNLVQSSVNTVCSVVEIPASNELDAQMHLSHDMNRKSTAEESIFTSTFYALYRGRRFKPKN</sequence>
<evidence type="ECO:0000313" key="1">
    <source>
        <dbReference type="EMBL" id="KAJ8671789.1"/>
    </source>
</evidence>
<gene>
    <name evidence="1" type="ORF">QAD02_003048</name>
</gene>
<accession>A0ACC2NL08</accession>
<keyword evidence="2" id="KW-1185">Reference proteome</keyword>
<dbReference type="Proteomes" id="UP001239111">
    <property type="component" value="Chromosome 3"/>
</dbReference>
<organism evidence="1 2">
    <name type="scientific">Eretmocerus hayati</name>
    <dbReference type="NCBI Taxonomy" id="131215"/>
    <lineage>
        <taxon>Eukaryota</taxon>
        <taxon>Metazoa</taxon>
        <taxon>Ecdysozoa</taxon>
        <taxon>Arthropoda</taxon>
        <taxon>Hexapoda</taxon>
        <taxon>Insecta</taxon>
        <taxon>Pterygota</taxon>
        <taxon>Neoptera</taxon>
        <taxon>Endopterygota</taxon>
        <taxon>Hymenoptera</taxon>
        <taxon>Apocrita</taxon>
        <taxon>Proctotrupomorpha</taxon>
        <taxon>Chalcidoidea</taxon>
        <taxon>Aphelinidae</taxon>
        <taxon>Aphelininae</taxon>
        <taxon>Eretmocerus</taxon>
    </lineage>
</organism>
<evidence type="ECO:0000313" key="2">
    <source>
        <dbReference type="Proteomes" id="UP001239111"/>
    </source>
</evidence>
<name>A0ACC2NL08_9HYME</name>
<reference evidence="1" key="1">
    <citation type="submission" date="2023-04" db="EMBL/GenBank/DDBJ databases">
        <title>A chromosome-level genome assembly of the parasitoid wasp Eretmocerus hayati.</title>
        <authorList>
            <person name="Zhong Y."/>
            <person name="Liu S."/>
            <person name="Liu Y."/>
        </authorList>
    </citation>
    <scope>NUCLEOTIDE SEQUENCE</scope>
    <source>
        <strain evidence="1">ZJU_SS_LIU_2023</strain>
    </source>
</reference>